<reference evidence="8" key="1">
    <citation type="submission" date="2025-08" db="UniProtKB">
        <authorList>
            <consortium name="RefSeq"/>
        </authorList>
    </citation>
    <scope>IDENTIFICATION</scope>
    <source>
        <tissue evidence="8">Whole Larva</tissue>
    </source>
</reference>
<comment type="similarity">
    <text evidence="2">Belongs to the AROS family.</text>
</comment>
<dbReference type="GeneID" id="108564457"/>
<feature type="compositionally biased region" description="Basic and acidic residues" evidence="6">
    <location>
        <begin position="132"/>
        <end position="144"/>
    </location>
</feature>
<evidence type="ECO:0000256" key="2">
    <source>
        <dbReference type="ARBA" id="ARBA00007318"/>
    </source>
</evidence>
<evidence type="ECO:0000256" key="1">
    <source>
        <dbReference type="ARBA" id="ARBA00004604"/>
    </source>
</evidence>
<keyword evidence="7" id="KW-1185">Reference proteome</keyword>
<dbReference type="Pfam" id="PF15684">
    <property type="entry name" value="AROS"/>
    <property type="match status" value="1"/>
</dbReference>
<evidence type="ECO:0000313" key="7">
    <source>
        <dbReference type="Proteomes" id="UP000695000"/>
    </source>
</evidence>
<dbReference type="PRINTS" id="PR02029">
    <property type="entry name" value="ACTREGSIRT1"/>
</dbReference>
<feature type="compositionally biased region" description="Basic and acidic residues" evidence="6">
    <location>
        <begin position="111"/>
        <end position="125"/>
    </location>
</feature>
<sequence>MSAAIVRQSLALVDDTFNQLPGKVKKNKKVHDLMPDNQKLNRSIVRKGRKVGKVNLLQTEKKLTVSELKKTLKTKEQIKKENLEKLRLIRDTCRIELDESITSKILERAVRKRPLKSESRSKEPETTAFTEEDFKKFEEEYHDE</sequence>
<proteinExistence type="inferred from homology"/>
<evidence type="ECO:0000256" key="4">
    <source>
        <dbReference type="ARBA" id="ARBA00023242"/>
    </source>
</evidence>
<evidence type="ECO:0000313" key="8">
    <source>
        <dbReference type="RefSeq" id="XP_017779001.1"/>
    </source>
</evidence>
<accession>A0ABM1MWQ1</accession>
<evidence type="ECO:0000256" key="6">
    <source>
        <dbReference type="SAM" id="MobiDB-lite"/>
    </source>
</evidence>
<protein>
    <recommendedName>
        <fullName evidence="3">Active regulator of SIRT1</fullName>
    </recommendedName>
    <alternativeName>
        <fullName evidence="5">40S ribosomal protein S19-binding protein 1</fullName>
    </alternativeName>
</protein>
<dbReference type="Proteomes" id="UP000695000">
    <property type="component" value="Unplaced"/>
</dbReference>
<dbReference type="PANTHER" id="PTHR31454">
    <property type="entry name" value="ACTIVE REGULATOR OF SIRT1"/>
    <property type="match status" value="1"/>
</dbReference>
<gene>
    <name evidence="8" type="primary">LOC108564457</name>
</gene>
<dbReference type="RefSeq" id="XP_017779001.1">
    <property type="nucleotide sequence ID" value="XM_017923512.1"/>
</dbReference>
<dbReference type="InterPro" id="IPR023262">
    <property type="entry name" value="AROS"/>
</dbReference>
<dbReference type="PANTHER" id="PTHR31454:SF2">
    <property type="entry name" value="ACTIVE REGULATOR OF SIRT1"/>
    <property type="match status" value="1"/>
</dbReference>
<comment type="subcellular location">
    <subcellularLocation>
        <location evidence="1">Nucleus</location>
        <location evidence="1">Nucleolus</location>
    </subcellularLocation>
</comment>
<organism evidence="7 8">
    <name type="scientific">Nicrophorus vespilloides</name>
    <name type="common">Boreal carrion beetle</name>
    <dbReference type="NCBI Taxonomy" id="110193"/>
    <lineage>
        <taxon>Eukaryota</taxon>
        <taxon>Metazoa</taxon>
        <taxon>Ecdysozoa</taxon>
        <taxon>Arthropoda</taxon>
        <taxon>Hexapoda</taxon>
        <taxon>Insecta</taxon>
        <taxon>Pterygota</taxon>
        <taxon>Neoptera</taxon>
        <taxon>Endopterygota</taxon>
        <taxon>Coleoptera</taxon>
        <taxon>Polyphaga</taxon>
        <taxon>Staphyliniformia</taxon>
        <taxon>Silphidae</taxon>
        <taxon>Nicrophorinae</taxon>
        <taxon>Nicrophorus</taxon>
    </lineage>
</organism>
<keyword evidence="4" id="KW-0539">Nucleus</keyword>
<feature type="region of interest" description="Disordered" evidence="6">
    <location>
        <begin position="111"/>
        <end position="144"/>
    </location>
</feature>
<evidence type="ECO:0000256" key="3">
    <source>
        <dbReference type="ARBA" id="ARBA00016855"/>
    </source>
</evidence>
<name>A0ABM1MWQ1_NICVS</name>
<evidence type="ECO:0000256" key="5">
    <source>
        <dbReference type="ARBA" id="ARBA00032748"/>
    </source>
</evidence>